<evidence type="ECO:0000256" key="1">
    <source>
        <dbReference type="SAM" id="MobiDB-lite"/>
    </source>
</evidence>
<reference evidence="2" key="1">
    <citation type="submission" date="2023-04" db="EMBL/GenBank/DDBJ databases">
        <authorList>
            <person name="Vijverberg K."/>
            <person name="Xiong W."/>
            <person name="Schranz E."/>
        </authorList>
    </citation>
    <scope>NUCLEOTIDE SEQUENCE</scope>
</reference>
<evidence type="ECO:0000313" key="3">
    <source>
        <dbReference type="Proteomes" id="UP001177003"/>
    </source>
</evidence>
<evidence type="ECO:0000313" key="2">
    <source>
        <dbReference type="EMBL" id="CAI9299055.1"/>
    </source>
</evidence>
<gene>
    <name evidence="2" type="ORF">LSALG_LOCUS37784</name>
</gene>
<sequence>MNIFEGVLERDVIMKQGGDDKEQPKQNTGEPTDENEQKPKQYPNDQKDNEASGSKGKEKVMFNKEEEEEFSECEKLVRRKRYKELDDILKLRKEVDSQLNFPITPRDFLFRCFENIEKAPL</sequence>
<feature type="region of interest" description="Disordered" evidence="1">
    <location>
        <begin position="1"/>
        <end position="64"/>
    </location>
</feature>
<dbReference type="Proteomes" id="UP001177003">
    <property type="component" value="Chromosome 8"/>
</dbReference>
<feature type="compositionally biased region" description="Basic and acidic residues" evidence="1">
    <location>
        <begin position="35"/>
        <end position="64"/>
    </location>
</feature>
<keyword evidence="3" id="KW-1185">Reference proteome</keyword>
<protein>
    <submittedName>
        <fullName evidence="2">Uncharacterized protein</fullName>
    </submittedName>
</protein>
<feature type="compositionally biased region" description="Basic and acidic residues" evidence="1">
    <location>
        <begin position="7"/>
        <end position="24"/>
    </location>
</feature>
<dbReference type="EMBL" id="OX465084">
    <property type="protein sequence ID" value="CAI9299055.1"/>
    <property type="molecule type" value="Genomic_DNA"/>
</dbReference>
<dbReference type="AlphaFoldDB" id="A0AA35ZUC6"/>
<name>A0AA35ZUC6_LACSI</name>
<accession>A0AA35ZUC6</accession>
<organism evidence="2 3">
    <name type="scientific">Lactuca saligna</name>
    <name type="common">Willowleaf lettuce</name>
    <dbReference type="NCBI Taxonomy" id="75948"/>
    <lineage>
        <taxon>Eukaryota</taxon>
        <taxon>Viridiplantae</taxon>
        <taxon>Streptophyta</taxon>
        <taxon>Embryophyta</taxon>
        <taxon>Tracheophyta</taxon>
        <taxon>Spermatophyta</taxon>
        <taxon>Magnoliopsida</taxon>
        <taxon>eudicotyledons</taxon>
        <taxon>Gunneridae</taxon>
        <taxon>Pentapetalae</taxon>
        <taxon>asterids</taxon>
        <taxon>campanulids</taxon>
        <taxon>Asterales</taxon>
        <taxon>Asteraceae</taxon>
        <taxon>Cichorioideae</taxon>
        <taxon>Cichorieae</taxon>
        <taxon>Lactucinae</taxon>
        <taxon>Lactuca</taxon>
    </lineage>
</organism>
<proteinExistence type="predicted"/>